<dbReference type="PROSITE" id="PS50931">
    <property type="entry name" value="HTH_LYSR"/>
    <property type="match status" value="1"/>
</dbReference>
<dbReference type="PANTHER" id="PTHR30118">
    <property type="entry name" value="HTH-TYPE TRANSCRIPTIONAL REGULATOR LEUO-RELATED"/>
    <property type="match status" value="1"/>
</dbReference>
<dbReference type="CDD" id="cd08460">
    <property type="entry name" value="PBP2_DntR_like_1"/>
    <property type="match status" value="1"/>
</dbReference>
<organism evidence="6 7">
    <name type="scientific">Aquipseudomonas alcaligenes</name>
    <name type="common">Pseudomonas alcaligenes</name>
    <dbReference type="NCBI Taxonomy" id="43263"/>
    <lineage>
        <taxon>Bacteria</taxon>
        <taxon>Pseudomonadati</taxon>
        <taxon>Pseudomonadota</taxon>
        <taxon>Gammaproteobacteria</taxon>
        <taxon>Pseudomonadales</taxon>
        <taxon>Pseudomonadaceae</taxon>
        <taxon>Aquipseudomonas</taxon>
    </lineage>
</organism>
<dbReference type="InterPro" id="IPR000847">
    <property type="entry name" value="LysR_HTH_N"/>
</dbReference>
<keyword evidence="3" id="KW-0238">DNA-binding</keyword>
<proteinExistence type="inferred from homology"/>
<dbReference type="SUPFAM" id="SSF53850">
    <property type="entry name" value="Periplasmic binding protein-like II"/>
    <property type="match status" value="1"/>
</dbReference>
<dbReference type="Pfam" id="PF00126">
    <property type="entry name" value="HTH_1"/>
    <property type="match status" value="1"/>
</dbReference>
<dbReference type="InterPro" id="IPR050389">
    <property type="entry name" value="LysR-type_TF"/>
</dbReference>
<keyword evidence="7" id="KW-1185">Reference proteome</keyword>
<dbReference type="Pfam" id="PF03466">
    <property type="entry name" value="LysR_substrate"/>
    <property type="match status" value="1"/>
</dbReference>
<evidence type="ECO:0000256" key="1">
    <source>
        <dbReference type="ARBA" id="ARBA00009437"/>
    </source>
</evidence>
<comment type="caution">
    <text evidence="6">The sequence shown here is derived from an EMBL/GenBank/DDBJ whole genome shotgun (WGS) entry which is preliminary data.</text>
</comment>
<evidence type="ECO:0000256" key="3">
    <source>
        <dbReference type="ARBA" id="ARBA00023125"/>
    </source>
</evidence>
<comment type="similarity">
    <text evidence="1">Belongs to the LysR transcriptional regulatory family.</text>
</comment>
<dbReference type="Gene3D" id="1.10.10.10">
    <property type="entry name" value="Winged helix-like DNA-binding domain superfamily/Winged helix DNA-binding domain"/>
    <property type="match status" value="1"/>
</dbReference>
<accession>A0ABR7S1X4</accession>
<dbReference type="Proteomes" id="UP000744555">
    <property type="component" value="Unassembled WGS sequence"/>
</dbReference>
<dbReference type="PANTHER" id="PTHR30118:SF15">
    <property type="entry name" value="TRANSCRIPTIONAL REGULATORY PROTEIN"/>
    <property type="match status" value="1"/>
</dbReference>
<feature type="domain" description="HTH lysR-type" evidence="5">
    <location>
        <begin position="4"/>
        <end position="61"/>
    </location>
</feature>
<reference evidence="6 7" key="1">
    <citation type="submission" date="2016-06" db="EMBL/GenBank/DDBJ databases">
        <authorList>
            <person name="Ramos C."/>
            <person name="Pintado A."/>
            <person name="Crespo-Gomez J.I."/>
        </authorList>
    </citation>
    <scope>NUCLEOTIDE SEQUENCE [LARGE SCALE GENOMIC DNA]</scope>
    <source>
        <strain evidence="6 7">AVO110</strain>
    </source>
</reference>
<dbReference type="SUPFAM" id="SSF46785">
    <property type="entry name" value="Winged helix' DNA-binding domain"/>
    <property type="match status" value="1"/>
</dbReference>
<sequence>MQLPDLNLLVALDILLDEGSVVGAARRMHLSAPAMSRTLTRIREAVGDPILVRAGRGLVPTPRALELREQVRGLVEQASGLFRSAEVDLPTLQRQFNVRTNDIFMVCYGGRLVERMHQQAPDVVLRFVPEIDGDDEALREGRIDLIIGASSAQTAEIKSQGLFGSRFVGLARAGHPIFDEPISAQRFASYDHISVSRRGLARGPIDHRLAELELARRVVLISPSFFSAVLALMESDLILPMPEPVVWVCRRLGLPLRSFAIPLALEPVQVRQSWHPRFDNDSAHRWLRGLIKQCCLDGPDGWSDE</sequence>
<evidence type="ECO:0000256" key="2">
    <source>
        <dbReference type="ARBA" id="ARBA00023015"/>
    </source>
</evidence>
<evidence type="ECO:0000313" key="6">
    <source>
        <dbReference type="EMBL" id="MBC9251586.1"/>
    </source>
</evidence>
<evidence type="ECO:0000313" key="7">
    <source>
        <dbReference type="Proteomes" id="UP000744555"/>
    </source>
</evidence>
<keyword evidence="2" id="KW-0805">Transcription regulation</keyword>
<dbReference type="InterPro" id="IPR036388">
    <property type="entry name" value="WH-like_DNA-bd_sf"/>
</dbReference>
<protein>
    <submittedName>
        <fullName evidence="6">LysR family transcriptional regulator</fullName>
    </submittedName>
</protein>
<evidence type="ECO:0000256" key="4">
    <source>
        <dbReference type="ARBA" id="ARBA00023163"/>
    </source>
</evidence>
<name>A0ABR7S1X4_AQUAC</name>
<gene>
    <name evidence="6" type="ORF">A9179_15040</name>
</gene>
<dbReference type="Gene3D" id="3.40.190.10">
    <property type="entry name" value="Periplasmic binding protein-like II"/>
    <property type="match status" value="2"/>
</dbReference>
<evidence type="ECO:0000259" key="5">
    <source>
        <dbReference type="PROSITE" id="PS50931"/>
    </source>
</evidence>
<dbReference type="InterPro" id="IPR005119">
    <property type="entry name" value="LysR_subst-bd"/>
</dbReference>
<dbReference type="EMBL" id="LZEU01000001">
    <property type="protein sequence ID" value="MBC9251586.1"/>
    <property type="molecule type" value="Genomic_DNA"/>
</dbReference>
<keyword evidence="4" id="KW-0804">Transcription</keyword>
<dbReference type="InterPro" id="IPR036390">
    <property type="entry name" value="WH_DNA-bd_sf"/>
</dbReference>
<dbReference type="RefSeq" id="WP_187807083.1">
    <property type="nucleotide sequence ID" value="NZ_LZEU01000001.1"/>
</dbReference>